<accession>Z9JVF3</accession>
<evidence type="ECO:0000313" key="1">
    <source>
        <dbReference type="EMBL" id="EWS81757.1"/>
    </source>
</evidence>
<reference evidence="1 2" key="1">
    <citation type="submission" date="2014-02" db="EMBL/GenBank/DDBJ databases">
        <title>Genome sequence of Brachybacterium phenoliresistens strain W13A50.</title>
        <authorList>
            <person name="Wang X."/>
        </authorList>
    </citation>
    <scope>NUCLEOTIDE SEQUENCE [LARGE SCALE GENOMIC DNA]</scope>
    <source>
        <strain evidence="1 2">W13A50</strain>
    </source>
</reference>
<dbReference type="EMBL" id="JDYK01000006">
    <property type="protein sequence ID" value="EWS81757.1"/>
    <property type="molecule type" value="Genomic_DNA"/>
</dbReference>
<sequence length="257" mass="29342">MSHEPSRPADLELDDLVDAMDELLGIWERWVAIGSIRLNPRREFSKTQRQAAVIVTLTQHLFQLVKTVRPYLPESLPITLVPVAREALETGIWVVWMDRFEDAAEAAINEADRNRKNLREAMVKSALIPEGMSTAIPDWSKLDVAESQHLRSFEKMTDALGLPEMYAYYRMLSELSHPGIHVADEYILEKPDGSPAFRDSASPGIESILATRLLPFFLLKAARIVSYMTRDVEQRREVRAVARKLRVDSERLFGPTW</sequence>
<dbReference type="RefSeq" id="WP_038371789.1">
    <property type="nucleotide sequence ID" value="NZ_KK069991.1"/>
</dbReference>
<gene>
    <name evidence="1" type="ORF">BF93_16285</name>
</gene>
<dbReference type="HOGENOM" id="CLU_1080406_0_0_11"/>
<dbReference type="AlphaFoldDB" id="Z9JVF3"/>
<comment type="caution">
    <text evidence="1">The sequence shown here is derived from an EMBL/GenBank/DDBJ whole genome shotgun (WGS) entry which is preliminary data.</text>
</comment>
<evidence type="ECO:0000313" key="2">
    <source>
        <dbReference type="Proteomes" id="UP000023067"/>
    </source>
</evidence>
<protein>
    <submittedName>
        <fullName evidence="1">Uncharacterized protein</fullName>
    </submittedName>
</protein>
<dbReference type="Proteomes" id="UP000023067">
    <property type="component" value="Unassembled WGS sequence"/>
</dbReference>
<organism evidence="1 2">
    <name type="scientific">Brachybacterium phenoliresistens</name>
    <dbReference type="NCBI Taxonomy" id="396014"/>
    <lineage>
        <taxon>Bacteria</taxon>
        <taxon>Bacillati</taxon>
        <taxon>Actinomycetota</taxon>
        <taxon>Actinomycetes</taxon>
        <taxon>Micrococcales</taxon>
        <taxon>Dermabacteraceae</taxon>
        <taxon>Brachybacterium</taxon>
    </lineage>
</organism>
<keyword evidence="2" id="KW-1185">Reference proteome</keyword>
<dbReference type="OrthoDB" id="5181220at2"/>
<proteinExistence type="predicted"/>
<name>Z9JVF3_9MICO</name>